<dbReference type="NCBIfam" id="TIGR04350">
    <property type="entry name" value="C_S_lyase_PatB"/>
    <property type="match status" value="1"/>
</dbReference>
<accession>A0A1G9CCW8</accession>
<evidence type="ECO:0000259" key="6">
    <source>
        <dbReference type="Pfam" id="PF00155"/>
    </source>
</evidence>
<dbReference type="SUPFAM" id="SSF53383">
    <property type="entry name" value="PLP-dependent transferases"/>
    <property type="match status" value="1"/>
</dbReference>
<dbReference type="InterPro" id="IPR051798">
    <property type="entry name" value="Class-II_PLP-Dep_Aminotrans"/>
</dbReference>
<reference evidence="8" key="1">
    <citation type="submission" date="2016-10" db="EMBL/GenBank/DDBJ databases">
        <authorList>
            <person name="Varghese N."/>
            <person name="Submissions S."/>
        </authorList>
    </citation>
    <scope>NUCLEOTIDE SEQUENCE [LARGE SCALE GENOMIC DNA]</scope>
    <source>
        <strain evidence="8">CGMCC 1.7655</strain>
    </source>
</reference>
<dbReference type="InterPro" id="IPR015422">
    <property type="entry name" value="PyrdxlP-dep_Trfase_small"/>
</dbReference>
<dbReference type="Proteomes" id="UP000199555">
    <property type="component" value="Unassembled WGS sequence"/>
</dbReference>
<comment type="similarity">
    <text evidence="5">Belongs to the class-II pyridoxal-phosphate-dependent aminotransferase family. MalY/PatB cystathionine beta-lyase subfamily.</text>
</comment>
<dbReference type="PANTHER" id="PTHR43525">
    <property type="entry name" value="PROTEIN MALY"/>
    <property type="match status" value="1"/>
</dbReference>
<dbReference type="GO" id="GO:0047804">
    <property type="term" value="F:cysteine-S-conjugate beta-lyase activity"/>
    <property type="evidence" value="ECO:0007669"/>
    <property type="project" value="UniProtKB-EC"/>
</dbReference>
<dbReference type="STRING" id="525640.SAMN04487971_101177"/>
<feature type="domain" description="Aminotransferase class I/classII large" evidence="6">
    <location>
        <begin position="67"/>
        <end position="392"/>
    </location>
</feature>
<gene>
    <name evidence="7" type="ORF">SAMN04487971_101177</name>
</gene>
<evidence type="ECO:0000313" key="7">
    <source>
        <dbReference type="EMBL" id="SDK49426.1"/>
    </source>
</evidence>
<dbReference type="InterPro" id="IPR027619">
    <property type="entry name" value="C-S_lyase_PatB-like"/>
</dbReference>
<dbReference type="EMBL" id="FNGE01000001">
    <property type="protein sequence ID" value="SDK49426.1"/>
    <property type="molecule type" value="Genomic_DNA"/>
</dbReference>
<organism evidence="7 8">
    <name type="scientific">Paracoccus chinensis</name>
    <dbReference type="NCBI Taxonomy" id="525640"/>
    <lineage>
        <taxon>Bacteria</taxon>
        <taxon>Pseudomonadati</taxon>
        <taxon>Pseudomonadota</taxon>
        <taxon>Alphaproteobacteria</taxon>
        <taxon>Rhodobacterales</taxon>
        <taxon>Paracoccaceae</taxon>
        <taxon>Paracoccus</taxon>
    </lineage>
</organism>
<dbReference type="Gene3D" id="3.90.1150.10">
    <property type="entry name" value="Aspartate Aminotransferase, domain 1"/>
    <property type="match status" value="1"/>
</dbReference>
<comment type="cofactor">
    <cofactor evidence="1">
        <name>pyridoxal 5'-phosphate</name>
        <dbReference type="ChEBI" id="CHEBI:597326"/>
    </cofactor>
</comment>
<dbReference type="InterPro" id="IPR004839">
    <property type="entry name" value="Aminotransferase_I/II_large"/>
</dbReference>
<dbReference type="InterPro" id="IPR015421">
    <property type="entry name" value="PyrdxlP-dep_Trfase_major"/>
</dbReference>
<dbReference type="EC" id="4.4.1.13" evidence="2"/>
<dbReference type="GO" id="GO:0030170">
    <property type="term" value="F:pyridoxal phosphate binding"/>
    <property type="evidence" value="ECO:0007669"/>
    <property type="project" value="InterPro"/>
</dbReference>
<dbReference type="Gene3D" id="3.40.640.10">
    <property type="entry name" value="Type I PLP-dependent aspartate aminotransferase-like (Major domain)"/>
    <property type="match status" value="1"/>
</dbReference>
<dbReference type="PANTHER" id="PTHR43525:SF1">
    <property type="entry name" value="PROTEIN MALY"/>
    <property type="match status" value="1"/>
</dbReference>
<sequence>MNRPDRFAAPDFDHAIERRGTMCNKWDDMAGVFGLDAPDALPMWVADMDFAAPAGVRRALEATVAHGVYGYPGVNEPYLDAIRWWMQTRHGWQVERDHILSVHGLVNGTALAVDAFTAPGDAVALMTPVYHAFARVIKAAGRTVTELPLAVCDAQYALDWNGWESRLTGRERMLILCSPHNPGGRVWRAEELREIAGFCRARDLILVSDEIHHDLVLPGGPRHTVTALAAPEIADRLVTLTAATKTFNIAGAHLGNAIIADDTLRDRYKARMMALGISPGLFGLPMVTAAYSPEGAAWVDALVDYIAGNARIFDEAVNAIPGARSMPLQATYLAWVDFTGTGMEPAEIHRRIEQGAQIAANHGESFGLGGAGHMRFNLATPRARVAEAASRLREAFADLQ</sequence>
<evidence type="ECO:0000256" key="1">
    <source>
        <dbReference type="ARBA" id="ARBA00001933"/>
    </source>
</evidence>
<evidence type="ECO:0000256" key="5">
    <source>
        <dbReference type="ARBA" id="ARBA00037974"/>
    </source>
</evidence>
<dbReference type="InterPro" id="IPR015424">
    <property type="entry name" value="PyrdxlP-dep_Trfase"/>
</dbReference>
<evidence type="ECO:0000256" key="4">
    <source>
        <dbReference type="ARBA" id="ARBA00023239"/>
    </source>
</evidence>
<keyword evidence="3" id="KW-0663">Pyridoxal phosphate</keyword>
<dbReference type="Pfam" id="PF00155">
    <property type="entry name" value="Aminotran_1_2"/>
    <property type="match status" value="1"/>
</dbReference>
<dbReference type="CDD" id="cd00609">
    <property type="entry name" value="AAT_like"/>
    <property type="match status" value="1"/>
</dbReference>
<name>A0A1G9CCW8_9RHOB</name>
<dbReference type="RefSeq" id="WP_090751680.1">
    <property type="nucleotide sequence ID" value="NZ_FNGE01000001.1"/>
</dbReference>
<dbReference type="AlphaFoldDB" id="A0A1G9CCW8"/>
<dbReference type="OrthoDB" id="3224382at2"/>
<evidence type="ECO:0000256" key="3">
    <source>
        <dbReference type="ARBA" id="ARBA00022898"/>
    </source>
</evidence>
<evidence type="ECO:0000313" key="8">
    <source>
        <dbReference type="Proteomes" id="UP000199555"/>
    </source>
</evidence>
<proteinExistence type="inferred from homology"/>
<keyword evidence="4 7" id="KW-0456">Lyase</keyword>
<evidence type="ECO:0000256" key="2">
    <source>
        <dbReference type="ARBA" id="ARBA00012224"/>
    </source>
</evidence>
<keyword evidence="8" id="KW-1185">Reference proteome</keyword>
<protein>
    <recommendedName>
        <fullName evidence="2">cysteine-S-conjugate beta-lyase</fullName>
        <ecNumber evidence="2">4.4.1.13</ecNumber>
    </recommendedName>
</protein>